<evidence type="ECO:0000313" key="10">
    <source>
        <dbReference type="EMBL" id="KNE64038.1"/>
    </source>
</evidence>
<proteinExistence type="inferred from homology"/>
<dbReference type="PRINTS" id="PR00463">
    <property type="entry name" value="EP450I"/>
</dbReference>
<dbReference type="Pfam" id="PF00067">
    <property type="entry name" value="p450"/>
    <property type="match status" value="1"/>
</dbReference>
<dbReference type="STRING" id="578462.A0A0L0SNH0"/>
<dbReference type="InterPro" id="IPR017972">
    <property type="entry name" value="Cyt_P450_CS"/>
</dbReference>
<comment type="cofactor">
    <cofactor evidence="1 8">
        <name>heme</name>
        <dbReference type="ChEBI" id="CHEBI:30413"/>
    </cofactor>
</comment>
<keyword evidence="6 8" id="KW-0408">Iron</keyword>
<dbReference type="GO" id="GO:0016705">
    <property type="term" value="F:oxidoreductase activity, acting on paired donors, with incorporation or reduction of molecular oxygen"/>
    <property type="evidence" value="ECO:0007669"/>
    <property type="project" value="InterPro"/>
</dbReference>
<dbReference type="GO" id="GO:0005506">
    <property type="term" value="F:iron ion binding"/>
    <property type="evidence" value="ECO:0007669"/>
    <property type="project" value="InterPro"/>
</dbReference>
<dbReference type="InterPro" id="IPR001128">
    <property type="entry name" value="Cyt_P450"/>
</dbReference>
<dbReference type="EMBL" id="GG745343">
    <property type="protein sequence ID" value="KNE64038.1"/>
    <property type="molecule type" value="Genomic_DNA"/>
</dbReference>
<dbReference type="InterPro" id="IPR050479">
    <property type="entry name" value="CYP11_CYP27_families"/>
</dbReference>
<dbReference type="PRINTS" id="PR00385">
    <property type="entry name" value="P450"/>
</dbReference>
<evidence type="ECO:0000256" key="5">
    <source>
        <dbReference type="ARBA" id="ARBA00023002"/>
    </source>
</evidence>
<evidence type="ECO:0000256" key="4">
    <source>
        <dbReference type="ARBA" id="ARBA00022723"/>
    </source>
</evidence>
<keyword evidence="11" id="KW-1185">Reference proteome</keyword>
<dbReference type="GO" id="GO:0020037">
    <property type="term" value="F:heme binding"/>
    <property type="evidence" value="ECO:0007669"/>
    <property type="project" value="InterPro"/>
</dbReference>
<reference evidence="10 11" key="1">
    <citation type="submission" date="2009-11" db="EMBL/GenBank/DDBJ databases">
        <title>Annotation of Allomyces macrogynus ATCC 38327.</title>
        <authorList>
            <consortium name="The Broad Institute Genome Sequencing Platform"/>
            <person name="Russ C."/>
            <person name="Cuomo C."/>
            <person name="Burger G."/>
            <person name="Gray M.W."/>
            <person name="Holland P.W.H."/>
            <person name="King N."/>
            <person name="Lang F.B.F."/>
            <person name="Roger A.J."/>
            <person name="Ruiz-Trillo I."/>
            <person name="Young S.K."/>
            <person name="Zeng Q."/>
            <person name="Gargeya S."/>
            <person name="Fitzgerald M."/>
            <person name="Haas B."/>
            <person name="Abouelleil A."/>
            <person name="Alvarado L."/>
            <person name="Arachchi H.M."/>
            <person name="Berlin A."/>
            <person name="Chapman S.B."/>
            <person name="Gearin G."/>
            <person name="Goldberg J."/>
            <person name="Griggs A."/>
            <person name="Gujja S."/>
            <person name="Hansen M."/>
            <person name="Heiman D."/>
            <person name="Howarth C."/>
            <person name="Larimer J."/>
            <person name="Lui A."/>
            <person name="MacDonald P.J.P."/>
            <person name="McCowen C."/>
            <person name="Montmayeur A."/>
            <person name="Murphy C."/>
            <person name="Neiman D."/>
            <person name="Pearson M."/>
            <person name="Priest M."/>
            <person name="Roberts A."/>
            <person name="Saif S."/>
            <person name="Shea T."/>
            <person name="Sisk P."/>
            <person name="Stolte C."/>
            <person name="Sykes S."/>
            <person name="Wortman J."/>
            <person name="Nusbaum C."/>
            <person name="Birren B."/>
        </authorList>
    </citation>
    <scope>NUCLEOTIDE SEQUENCE [LARGE SCALE GENOMIC DNA]</scope>
    <source>
        <strain evidence="10 11">ATCC 38327</strain>
    </source>
</reference>
<evidence type="ECO:0000256" key="6">
    <source>
        <dbReference type="ARBA" id="ARBA00023004"/>
    </source>
</evidence>
<keyword evidence="5 9" id="KW-0560">Oxidoreductase</keyword>
<dbReference type="eggNOG" id="KOG0159">
    <property type="taxonomic scope" value="Eukaryota"/>
</dbReference>
<dbReference type="VEuPathDB" id="FungiDB:AMAG_09095"/>
<keyword evidence="7 9" id="KW-0503">Monooxygenase</keyword>
<dbReference type="PANTHER" id="PTHR24279">
    <property type="entry name" value="CYTOCHROME P450"/>
    <property type="match status" value="1"/>
</dbReference>
<organism evidence="10 11">
    <name type="scientific">Allomyces macrogynus (strain ATCC 38327)</name>
    <name type="common">Allomyces javanicus var. macrogynus</name>
    <dbReference type="NCBI Taxonomy" id="578462"/>
    <lineage>
        <taxon>Eukaryota</taxon>
        <taxon>Fungi</taxon>
        <taxon>Fungi incertae sedis</taxon>
        <taxon>Blastocladiomycota</taxon>
        <taxon>Blastocladiomycetes</taxon>
        <taxon>Blastocladiales</taxon>
        <taxon>Blastocladiaceae</taxon>
        <taxon>Allomyces</taxon>
    </lineage>
</organism>
<dbReference type="InterPro" id="IPR036396">
    <property type="entry name" value="Cyt_P450_sf"/>
</dbReference>
<evidence type="ECO:0000256" key="1">
    <source>
        <dbReference type="ARBA" id="ARBA00001971"/>
    </source>
</evidence>
<name>A0A0L0SNH0_ALLM3</name>
<dbReference type="SUPFAM" id="SSF48264">
    <property type="entry name" value="Cytochrome P450"/>
    <property type="match status" value="1"/>
</dbReference>
<evidence type="ECO:0008006" key="12">
    <source>
        <dbReference type="Google" id="ProtNLM"/>
    </source>
</evidence>
<evidence type="ECO:0000256" key="2">
    <source>
        <dbReference type="ARBA" id="ARBA00010617"/>
    </source>
</evidence>
<dbReference type="PROSITE" id="PS00086">
    <property type="entry name" value="CYTOCHROME_P450"/>
    <property type="match status" value="1"/>
</dbReference>
<evidence type="ECO:0000256" key="3">
    <source>
        <dbReference type="ARBA" id="ARBA00022617"/>
    </source>
</evidence>
<dbReference type="Proteomes" id="UP000054350">
    <property type="component" value="Unassembled WGS sequence"/>
</dbReference>
<keyword evidence="3 8" id="KW-0349">Heme</keyword>
<dbReference type="PANTHER" id="PTHR24279:SF120">
    <property type="entry name" value="CYTOCHROME P450"/>
    <property type="match status" value="1"/>
</dbReference>
<comment type="similarity">
    <text evidence="2 9">Belongs to the cytochrome P450 family.</text>
</comment>
<dbReference type="CDD" id="cd11054">
    <property type="entry name" value="CYP24A1-like"/>
    <property type="match status" value="1"/>
</dbReference>
<feature type="binding site" description="axial binding residue" evidence="8">
    <location>
        <position position="478"/>
    </location>
    <ligand>
        <name>heme</name>
        <dbReference type="ChEBI" id="CHEBI:30413"/>
    </ligand>
    <ligandPart>
        <name>Fe</name>
        <dbReference type="ChEBI" id="CHEBI:18248"/>
    </ligandPart>
</feature>
<protein>
    <recommendedName>
        <fullName evidence="12">Cytochrome P450</fullName>
    </recommendedName>
</protein>
<dbReference type="GO" id="GO:0004497">
    <property type="term" value="F:monooxygenase activity"/>
    <property type="evidence" value="ECO:0007669"/>
    <property type="project" value="UniProtKB-KW"/>
</dbReference>
<sequence>MMSIRSQLASVCIRGTAHVGARTTCATSINIAIRTKATAVEAKAASTMPPAPKPFDSIPRVPSFPVFGLALEFTRLEPKNSGQKIHSIVKKVAAKYGPIVRARVPGESTDTVFVADADMVAEVLRAEGPIPKRKNAPTWEHYRKKNNVPMGLLFEDGDEWKRLRSAVQTPIFPPKNAHAYCSAVGPATAQVMDVIEDGLRRAGPRALTGEDLFAMEEITMRWSLEAVTTIILGQRLGALDAEPNPLALEMIRAVNAMVVTTGPVMLYPPFVWRYGLTKPAREHFKAMQTIMDLTNKLLDTTLTELAKDPAKLQGSFLGQVLQRDATITRRDLLSTAVDLLLAGIDTTSRSLLSTMNLLGRYPSVQTKLRDEIFAVVGPDPNAQLDASHLAKFKYLKNVLKEATRVFMVVPINTRFLARDAIIGGYALPQGTAVLLASETIAHNPKYFADPETFNPDRWDAKDIHPFASLPFGFGSRMCVGRRVSEMEMMVFLAHLLRRYELLPTPAPQDIIFNVLLSTAGPMPLKFHPLDTNSIASTAS</sequence>
<evidence type="ECO:0000256" key="9">
    <source>
        <dbReference type="RuleBase" id="RU000461"/>
    </source>
</evidence>
<gene>
    <name evidence="10" type="ORF">AMAG_09095</name>
</gene>
<keyword evidence="4 8" id="KW-0479">Metal-binding</keyword>
<evidence type="ECO:0000256" key="7">
    <source>
        <dbReference type="ARBA" id="ARBA00023033"/>
    </source>
</evidence>
<dbReference type="Gene3D" id="1.10.630.10">
    <property type="entry name" value="Cytochrome P450"/>
    <property type="match status" value="1"/>
</dbReference>
<evidence type="ECO:0000256" key="8">
    <source>
        <dbReference type="PIRSR" id="PIRSR602401-1"/>
    </source>
</evidence>
<accession>A0A0L0SNH0</accession>
<dbReference type="InterPro" id="IPR002401">
    <property type="entry name" value="Cyt_P450_E_grp-I"/>
</dbReference>
<dbReference type="AlphaFoldDB" id="A0A0L0SNH0"/>
<dbReference type="OrthoDB" id="1470350at2759"/>
<reference evidence="11" key="2">
    <citation type="submission" date="2009-11" db="EMBL/GenBank/DDBJ databases">
        <title>The Genome Sequence of Allomyces macrogynus strain ATCC 38327.</title>
        <authorList>
            <consortium name="The Broad Institute Genome Sequencing Platform"/>
            <person name="Russ C."/>
            <person name="Cuomo C."/>
            <person name="Shea T."/>
            <person name="Young S.K."/>
            <person name="Zeng Q."/>
            <person name="Koehrsen M."/>
            <person name="Haas B."/>
            <person name="Borodovsky M."/>
            <person name="Guigo R."/>
            <person name="Alvarado L."/>
            <person name="Berlin A."/>
            <person name="Borenstein D."/>
            <person name="Chen Z."/>
            <person name="Engels R."/>
            <person name="Freedman E."/>
            <person name="Gellesch M."/>
            <person name="Goldberg J."/>
            <person name="Griggs A."/>
            <person name="Gujja S."/>
            <person name="Heiman D."/>
            <person name="Hepburn T."/>
            <person name="Howarth C."/>
            <person name="Jen D."/>
            <person name="Larson L."/>
            <person name="Lewis B."/>
            <person name="Mehta T."/>
            <person name="Park D."/>
            <person name="Pearson M."/>
            <person name="Roberts A."/>
            <person name="Saif S."/>
            <person name="Shenoy N."/>
            <person name="Sisk P."/>
            <person name="Stolte C."/>
            <person name="Sykes S."/>
            <person name="Walk T."/>
            <person name="White J."/>
            <person name="Yandava C."/>
            <person name="Burger G."/>
            <person name="Gray M.W."/>
            <person name="Holland P.W.H."/>
            <person name="King N."/>
            <person name="Lang F.B.F."/>
            <person name="Roger A.J."/>
            <person name="Ruiz-Trillo I."/>
            <person name="Lander E."/>
            <person name="Nusbaum C."/>
        </authorList>
    </citation>
    <scope>NUCLEOTIDE SEQUENCE [LARGE SCALE GENOMIC DNA]</scope>
    <source>
        <strain evidence="11">ATCC 38327</strain>
    </source>
</reference>
<evidence type="ECO:0000313" key="11">
    <source>
        <dbReference type="Proteomes" id="UP000054350"/>
    </source>
</evidence>